<sequence>MSYIPKAVLLNFFPRAGFRWRRGQGSPRILRSGRRDDVVRRAVRELLGGGDMDKRSVQDLVVTALVAVTTAINDPSAGIRPSEGIIDFLERSAQLSALGQALPEDIWVELVYQIADARARYKRHTSAAEQEGDRDQLTALAHAIDDLVRAAGKKWDWSSLEFYAYPHLMGEDDLDYEVDEEEDDDDDDAASANKKPEEDESMEDSAGEELPRRMEQLDIQDVDGDVEMGM</sequence>
<dbReference type="Proteomes" id="UP000289323">
    <property type="component" value="Unassembled WGS sequence"/>
</dbReference>
<feature type="compositionally biased region" description="Acidic residues" evidence="1">
    <location>
        <begin position="218"/>
        <end position="230"/>
    </location>
</feature>
<accession>A0A3S4BNG8</accession>
<gene>
    <name evidence="2" type="ORF">TT172_LOCUS7305</name>
</gene>
<reference evidence="2 3" key="1">
    <citation type="submission" date="2018-04" db="EMBL/GenBank/DDBJ databases">
        <authorList>
            <person name="Huttner S."/>
            <person name="Dainat J."/>
        </authorList>
    </citation>
    <scope>NUCLEOTIDE SEQUENCE [LARGE SCALE GENOMIC DNA]</scope>
</reference>
<dbReference type="EMBL" id="OUUZ01000013">
    <property type="protein sequence ID" value="SPQ24886.1"/>
    <property type="molecule type" value="Genomic_DNA"/>
</dbReference>
<proteinExistence type="predicted"/>
<protein>
    <submittedName>
        <fullName evidence="2">Ecdcebd4-8a78-4276-9813-d809209beeca</fullName>
    </submittedName>
</protein>
<name>A0A3S4BNG8_9PEZI</name>
<feature type="region of interest" description="Disordered" evidence="1">
    <location>
        <begin position="176"/>
        <end position="230"/>
    </location>
</feature>
<evidence type="ECO:0000313" key="2">
    <source>
        <dbReference type="EMBL" id="SPQ24886.1"/>
    </source>
</evidence>
<feature type="compositionally biased region" description="Acidic residues" evidence="1">
    <location>
        <begin position="198"/>
        <end position="207"/>
    </location>
</feature>
<evidence type="ECO:0000313" key="3">
    <source>
        <dbReference type="Proteomes" id="UP000289323"/>
    </source>
</evidence>
<organism evidence="2 3">
    <name type="scientific">Thermothielavioides terrestris</name>
    <dbReference type="NCBI Taxonomy" id="2587410"/>
    <lineage>
        <taxon>Eukaryota</taxon>
        <taxon>Fungi</taxon>
        <taxon>Dikarya</taxon>
        <taxon>Ascomycota</taxon>
        <taxon>Pezizomycotina</taxon>
        <taxon>Sordariomycetes</taxon>
        <taxon>Sordariomycetidae</taxon>
        <taxon>Sordariales</taxon>
        <taxon>Chaetomiaceae</taxon>
        <taxon>Thermothielavioides</taxon>
    </lineage>
</organism>
<feature type="compositionally biased region" description="Acidic residues" evidence="1">
    <location>
        <begin position="176"/>
        <end position="189"/>
    </location>
</feature>
<evidence type="ECO:0000256" key="1">
    <source>
        <dbReference type="SAM" id="MobiDB-lite"/>
    </source>
</evidence>
<dbReference type="AlphaFoldDB" id="A0A3S4BNG8"/>